<evidence type="ECO:0000313" key="3">
    <source>
        <dbReference type="Proteomes" id="UP000664203"/>
    </source>
</evidence>
<feature type="compositionally biased region" description="Basic and acidic residues" evidence="1">
    <location>
        <begin position="142"/>
        <end position="158"/>
    </location>
</feature>
<protein>
    <submittedName>
        <fullName evidence="2">Uncharacterized protein</fullName>
    </submittedName>
</protein>
<accession>A0A8H3JAD2</accession>
<evidence type="ECO:0000256" key="1">
    <source>
        <dbReference type="SAM" id="MobiDB-lite"/>
    </source>
</evidence>
<evidence type="ECO:0000313" key="2">
    <source>
        <dbReference type="EMBL" id="CAF9943717.1"/>
    </source>
</evidence>
<feature type="non-terminal residue" evidence="2">
    <location>
        <position position="222"/>
    </location>
</feature>
<gene>
    <name evidence="2" type="ORF">ALECFALPRED_001104</name>
</gene>
<dbReference type="AlphaFoldDB" id="A0A8H3JAD2"/>
<feature type="region of interest" description="Disordered" evidence="1">
    <location>
        <begin position="134"/>
        <end position="167"/>
    </location>
</feature>
<dbReference type="Proteomes" id="UP000664203">
    <property type="component" value="Unassembled WGS sequence"/>
</dbReference>
<organism evidence="2 3">
    <name type="scientific">Alectoria fallacina</name>
    <dbReference type="NCBI Taxonomy" id="1903189"/>
    <lineage>
        <taxon>Eukaryota</taxon>
        <taxon>Fungi</taxon>
        <taxon>Dikarya</taxon>
        <taxon>Ascomycota</taxon>
        <taxon>Pezizomycotina</taxon>
        <taxon>Lecanoromycetes</taxon>
        <taxon>OSLEUM clade</taxon>
        <taxon>Lecanoromycetidae</taxon>
        <taxon>Lecanorales</taxon>
        <taxon>Lecanorineae</taxon>
        <taxon>Parmeliaceae</taxon>
        <taxon>Alectoria</taxon>
    </lineage>
</organism>
<proteinExistence type="predicted"/>
<reference evidence="2" key="1">
    <citation type="submission" date="2021-03" db="EMBL/GenBank/DDBJ databases">
        <authorList>
            <person name="Tagirdzhanova G."/>
        </authorList>
    </citation>
    <scope>NUCLEOTIDE SEQUENCE</scope>
</reference>
<sequence length="222" mass="24736">MASGEAPLRSVATIYYPPEVPHESWVQYTKDWFHQLILVGESQPSNGTVRHVDPPNGDTSFALAYGDGPDADLELLLNSIAAVHGQVIMRQDGRDSTGKHWIRCYSQNAMGQAADPWARADICVYSKVEIATVPPPRTLGAPDDRKDEESIPDGREQPPRVLGAARWPPKVPDAVEGAPNNLYLLPWFEHLPWLEPAAAEALREKKKVEREVREEAVRQAFQ</sequence>
<dbReference type="EMBL" id="CAJPDR010001200">
    <property type="protein sequence ID" value="CAF9943717.1"/>
    <property type="molecule type" value="Genomic_DNA"/>
</dbReference>
<name>A0A8H3JAD2_9LECA</name>
<dbReference type="OrthoDB" id="5420848at2759"/>
<keyword evidence="3" id="KW-1185">Reference proteome</keyword>
<comment type="caution">
    <text evidence="2">The sequence shown here is derived from an EMBL/GenBank/DDBJ whole genome shotgun (WGS) entry which is preliminary data.</text>
</comment>